<dbReference type="OrthoDB" id="1864733at2"/>
<dbReference type="STRING" id="1462526.BN990_02661"/>
<reference evidence="3 4" key="1">
    <citation type="submission" date="2014-03" db="EMBL/GenBank/DDBJ databases">
        <authorList>
            <person name="Urmite Genomes U."/>
        </authorList>
    </citation>
    <scope>NUCLEOTIDE SEQUENCE [LARGE SCALE GENOMIC DNA]</scope>
    <source>
        <strain evidence="3 4">Vm-5</strain>
    </source>
</reference>
<evidence type="ECO:0000313" key="4">
    <source>
        <dbReference type="Proteomes" id="UP000028875"/>
    </source>
</evidence>
<reference evidence="4" key="2">
    <citation type="submission" date="2014-05" db="EMBL/GenBank/DDBJ databases">
        <title>Draft genome sequence of Virgibacillus massiliensis Vm-5.</title>
        <authorList>
            <person name="Khelaifia S."/>
            <person name="Croce O."/>
            <person name="Lagier J.C."/>
            <person name="Raoult D."/>
        </authorList>
    </citation>
    <scope>NUCLEOTIDE SEQUENCE [LARGE SCALE GENOMIC DNA]</scope>
    <source>
        <strain evidence="4">Vm-5</strain>
    </source>
</reference>
<feature type="transmembrane region" description="Helical" evidence="1">
    <location>
        <begin position="311"/>
        <end position="330"/>
    </location>
</feature>
<evidence type="ECO:0000256" key="1">
    <source>
        <dbReference type="SAM" id="Phobius"/>
    </source>
</evidence>
<dbReference type="Proteomes" id="UP000028875">
    <property type="component" value="Unassembled WGS sequence"/>
</dbReference>
<feature type="domain" description="TRAP C4-dicarboxylate transport system permease DctM subunit" evidence="2">
    <location>
        <begin position="38"/>
        <end position="447"/>
    </location>
</feature>
<dbReference type="eggNOG" id="ENOG502ZA51">
    <property type="taxonomic scope" value="Bacteria"/>
</dbReference>
<evidence type="ECO:0000259" key="2">
    <source>
        <dbReference type="Pfam" id="PF06808"/>
    </source>
</evidence>
<accession>A0A024QCV3</accession>
<feature type="transmembrane region" description="Helical" evidence="1">
    <location>
        <begin position="223"/>
        <end position="246"/>
    </location>
</feature>
<feature type="transmembrane region" description="Helical" evidence="1">
    <location>
        <begin position="182"/>
        <end position="202"/>
    </location>
</feature>
<proteinExistence type="predicted"/>
<comment type="caution">
    <text evidence="3">The sequence shown here is derived from an EMBL/GenBank/DDBJ whole genome shotgun (WGS) entry which is preliminary data.</text>
</comment>
<feature type="transmembrane region" description="Helical" evidence="1">
    <location>
        <begin position="29"/>
        <end position="53"/>
    </location>
</feature>
<feature type="transmembrane region" description="Helical" evidence="1">
    <location>
        <begin position="266"/>
        <end position="290"/>
    </location>
</feature>
<dbReference type="RefSeq" id="WP_021291802.1">
    <property type="nucleotide sequence ID" value="NZ_BNER01000004.1"/>
</dbReference>
<feature type="transmembrane region" description="Helical" evidence="1">
    <location>
        <begin position="427"/>
        <end position="449"/>
    </location>
</feature>
<keyword evidence="1" id="KW-0472">Membrane</keyword>
<evidence type="ECO:0000313" key="3">
    <source>
        <dbReference type="EMBL" id="CDQ40339.1"/>
    </source>
</evidence>
<keyword evidence="4" id="KW-1185">Reference proteome</keyword>
<keyword evidence="1" id="KW-0812">Transmembrane</keyword>
<dbReference type="Pfam" id="PF06808">
    <property type="entry name" value="DctM"/>
    <property type="match status" value="1"/>
</dbReference>
<protein>
    <submittedName>
        <fullName evidence="3">DctM-like transporters</fullName>
    </submittedName>
</protein>
<dbReference type="InterPro" id="IPR010656">
    <property type="entry name" value="DctM"/>
</dbReference>
<dbReference type="EMBL" id="CCDP010000001">
    <property type="protein sequence ID" value="CDQ40339.1"/>
    <property type="molecule type" value="Genomic_DNA"/>
</dbReference>
<feature type="transmembrane region" description="Helical" evidence="1">
    <location>
        <begin position="143"/>
        <end position="162"/>
    </location>
</feature>
<keyword evidence="1" id="KW-1133">Transmembrane helix</keyword>
<sequence>MLMIIIPLGLLFGIALIKQIPKIGGDIRVALLAATISSAIISELTVWGMLVAMVDGIDRLAWVIMLSIFGSIYAETQVKIGSVDTTLFSLRAIFGRSSRGLIIAIFMTLIFAGSLLGDAIAAATVIGFLVIHALSELRLKPEQIGMIILLGSSIGSIMPPITQGVFLSASLVNTDPSPVLHLAFLTVSVGAIIAVIESIRFVKNKKLPNDLIPTESLGQLLEARWTTLIPLFVLLIIVLTHAIFNYNIFTNFPVLSMISQLLMKVPIIQGVTFPVVSAIIVASIVSFLFTNVRNQAKKIVKDGIIRVHQTVQIQICAGMMVGVFYASGVIDQMAIMTQELSTSMVKIGGMLSVVIVGMMTGSQTTAQTVNITFLGPILENMHVDPTLIALGASHIAAAGQNMPPVGLTAFVICGLIGGILNQKVNPLRVMFLALPNSMYFLLVGLLVWFL</sequence>
<gene>
    <name evidence="3" type="ORF">BN990_02661</name>
</gene>
<feature type="transmembrane region" description="Helical" evidence="1">
    <location>
        <begin position="402"/>
        <end position="420"/>
    </location>
</feature>
<dbReference type="AlphaFoldDB" id="A0A024QCV3"/>
<feature type="transmembrane region" description="Helical" evidence="1">
    <location>
        <begin position="60"/>
        <end position="80"/>
    </location>
</feature>
<organism evidence="3 4">
    <name type="scientific">Virgibacillus massiliensis</name>
    <dbReference type="NCBI Taxonomy" id="1462526"/>
    <lineage>
        <taxon>Bacteria</taxon>
        <taxon>Bacillati</taxon>
        <taxon>Bacillota</taxon>
        <taxon>Bacilli</taxon>
        <taxon>Bacillales</taxon>
        <taxon>Bacillaceae</taxon>
        <taxon>Virgibacillus</taxon>
    </lineage>
</organism>
<feature type="transmembrane region" description="Helical" evidence="1">
    <location>
        <begin position="100"/>
        <end position="131"/>
    </location>
</feature>
<name>A0A024QCV3_9BACI</name>